<organism evidence="4 5">
    <name type="scientific">Folsomia candida</name>
    <name type="common">Springtail</name>
    <dbReference type="NCBI Taxonomy" id="158441"/>
    <lineage>
        <taxon>Eukaryota</taxon>
        <taxon>Metazoa</taxon>
        <taxon>Ecdysozoa</taxon>
        <taxon>Arthropoda</taxon>
        <taxon>Hexapoda</taxon>
        <taxon>Collembola</taxon>
        <taxon>Entomobryomorpha</taxon>
        <taxon>Isotomoidea</taxon>
        <taxon>Isotomidae</taxon>
        <taxon>Proisotominae</taxon>
        <taxon>Folsomia</taxon>
    </lineage>
</organism>
<dbReference type="FunFam" id="2.130.10.10:FF:000492">
    <property type="entry name" value="LEC14B homolog isoform X2"/>
    <property type="match status" value="1"/>
</dbReference>
<evidence type="ECO:0000313" key="5">
    <source>
        <dbReference type="Proteomes" id="UP000198287"/>
    </source>
</evidence>
<dbReference type="PROSITE" id="PS50082">
    <property type="entry name" value="WD_REPEATS_2"/>
    <property type="match status" value="3"/>
</dbReference>
<dbReference type="InterPro" id="IPR036322">
    <property type="entry name" value="WD40_repeat_dom_sf"/>
</dbReference>
<dbReference type="PANTHER" id="PTHR19847:SF7">
    <property type="entry name" value="DDB1- AND CUL4-ASSOCIATED FACTOR 11"/>
    <property type="match status" value="1"/>
</dbReference>
<reference evidence="4 5" key="1">
    <citation type="submission" date="2015-12" db="EMBL/GenBank/DDBJ databases">
        <title>The genome of Folsomia candida.</title>
        <authorList>
            <person name="Faddeeva A."/>
            <person name="Derks M.F."/>
            <person name="Anvar Y."/>
            <person name="Smit S."/>
            <person name="Van Straalen N."/>
            <person name="Roelofs D."/>
        </authorList>
    </citation>
    <scope>NUCLEOTIDE SEQUENCE [LARGE SCALE GENOMIC DNA]</scope>
    <source>
        <strain evidence="4 5">VU population</strain>
        <tissue evidence="4">Whole body</tissue>
    </source>
</reference>
<feature type="repeat" description="WD" evidence="3">
    <location>
        <begin position="50"/>
        <end position="84"/>
    </location>
</feature>
<dbReference type="InterPro" id="IPR020472">
    <property type="entry name" value="WD40_PAC1"/>
</dbReference>
<dbReference type="AlphaFoldDB" id="A0A226DP59"/>
<dbReference type="SMART" id="SM00320">
    <property type="entry name" value="WD40"/>
    <property type="match status" value="4"/>
</dbReference>
<evidence type="ECO:0000256" key="3">
    <source>
        <dbReference type="PROSITE-ProRule" id="PRU00221"/>
    </source>
</evidence>
<dbReference type="EMBL" id="LNIX01000014">
    <property type="protein sequence ID" value="OXA46808.1"/>
    <property type="molecule type" value="Genomic_DNA"/>
</dbReference>
<dbReference type="OMA" id="DTKGDAR"/>
<feature type="repeat" description="WD" evidence="3">
    <location>
        <begin position="179"/>
        <end position="220"/>
    </location>
</feature>
<dbReference type="InterPro" id="IPR051859">
    <property type="entry name" value="DCAF"/>
</dbReference>
<feature type="repeat" description="WD" evidence="3">
    <location>
        <begin position="2"/>
        <end position="35"/>
    </location>
</feature>
<dbReference type="GO" id="GO:0043161">
    <property type="term" value="P:proteasome-mediated ubiquitin-dependent protein catabolic process"/>
    <property type="evidence" value="ECO:0007669"/>
    <property type="project" value="TreeGrafter"/>
</dbReference>
<dbReference type="SUPFAM" id="SSF50978">
    <property type="entry name" value="WD40 repeat-like"/>
    <property type="match status" value="1"/>
</dbReference>
<dbReference type="GO" id="GO:0080008">
    <property type="term" value="C:Cul4-RING E3 ubiquitin ligase complex"/>
    <property type="evidence" value="ECO:0007669"/>
    <property type="project" value="TreeGrafter"/>
</dbReference>
<sequence length="264" mass="30072">MLEAHEDDLNTVAFADQSTNILFSAADDGLCKVWDRRTLRESDPHPVGVLAGHIDGITFIDSKGDGRYLITNSKDQSIKLWDMRVFASEDAIQNTKRLVADQNWDYRWQRVPKKLCVPRKPIEGDVSVMTYRGHSVLNTLIRCRFSPAYSTGQRYIYTGCAAGRVVIYDLLTGKIQSILRGHRSCVRDVSWHPERPEIVSTSWDNTVGLWTYEGNHALESDEEAISELEVSDNHSCKRFNSGLRRSTRLAEKRARRAERPTMAN</sequence>
<dbReference type="InterPro" id="IPR015943">
    <property type="entry name" value="WD40/YVTN_repeat-like_dom_sf"/>
</dbReference>
<evidence type="ECO:0000313" key="4">
    <source>
        <dbReference type="EMBL" id="OXA46808.1"/>
    </source>
</evidence>
<comment type="caution">
    <text evidence="4">The sequence shown here is derived from an EMBL/GenBank/DDBJ whole genome shotgun (WGS) entry which is preliminary data.</text>
</comment>
<dbReference type="STRING" id="158441.A0A226DP59"/>
<dbReference type="OrthoDB" id="63070at2759"/>
<dbReference type="PROSITE" id="PS50294">
    <property type="entry name" value="WD_REPEATS_REGION"/>
    <property type="match status" value="3"/>
</dbReference>
<dbReference type="Pfam" id="PF00400">
    <property type="entry name" value="WD40"/>
    <property type="match status" value="3"/>
</dbReference>
<gene>
    <name evidence="4" type="ORF">Fcan01_18499</name>
</gene>
<protein>
    <submittedName>
        <fullName evidence="4">Uncharacterized protein</fullName>
    </submittedName>
</protein>
<evidence type="ECO:0000256" key="2">
    <source>
        <dbReference type="ARBA" id="ARBA00022737"/>
    </source>
</evidence>
<evidence type="ECO:0000256" key="1">
    <source>
        <dbReference type="ARBA" id="ARBA00022574"/>
    </source>
</evidence>
<dbReference type="InterPro" id="IPR001680">
    <property type="entry name" value="WD40_rpt"/>
</dbReference>
<keyword evidence="1 3" id="KW-0853">WD repeat</keyword>
<dbReference type="PRINTS" id="PR00320">
    <property type="entry name" value="GPROTEINBRPT"/>
</dbReference>
<dbReference type="Proteomes" id="UP000198287">
    <property type="component" value="Unassembled WGS sequence"/>
</dbReference>
<dbReference type="PANTHER" id="PTHR19847">
    <property type="entry name" value="DDB1- AND CUL4-ASSOCIATED FACTOR 11"/>
    <property type="match status" value="1"/>
</dbReference>
<name>A0A226DP59_FOLCA</name>
<accession>A0A226DP59</accession>
<dbReference type="Gene3D" id="2.130.10.10">
    <property type="entry name" value="YVTN repeat-like/Quinoprotein amine dehydrogenase"/>
    <property type="match status" value="2"/>
</dbReference>
<proteinExistence type="predicted"/>
<keyword evidence="5" id="KW-1185">Reference proteome</keyword>
<keyword evidence="2" id="KW-0677">Repeat</keyword>